<keyword evidence="3" id="KW-1185">Reference proteome</keyword>
<dbReference type="PANTHER" id="PTHR30383:SF32">
    <property type="entry name" value="SGNH-HYDROLASE"/>
    <property type="match status" value="1"/>
</dbReference>
<proteinExistence type="predicted"/>
<evidence type="ECO:0000259" key="1">
    <source>
        <dbReference type="Pfam" id="PF13472"/>
    </source>
</evidence>
<dbReference type="SUPFAM" id="SSF52266">
    <property type="entry name" value="SGNH hydrolase"/>
    <property type="match status" value="1"/>
</dbReference>
<name>A0A7T5VCX3_9BACT</name>
<dbReference type="AlphaFoldDB" id="A0A7T5VCX3"/>
<evidence type="ECO:0000313" key="2">
    <source>
        <dbReference type="EMBL" id="QQG65486.1"/>
    </source>
</evidence>
<protein>
    <recommendedName>
        <fullName evidence="1">SGNH hydrolase-type esterase domain-containing protein</fullName>
    </recommendedName>
</protein>
<dbReference type="InterPro" id="IPR013830">
    <property type="entry name" value="SGNH_hydro"/>
</dbReference>
<reference evidence="2 3" key="1">
    <citation type="submission" date="2020-05" db="EMBL/GenBank/DDBJ databases">
        <title>Complete genome of Desulfobulbus oligotrophicus.</title>
        <authorList>
            <person name="Podar M."/>
        </authorList>
    </citation>
    <scope>NUCLEOTIDE SEQUENCE [LARGE SCALE GENOMIC DNA]</scope>
    <source>
        <strain evidence="2 3">Prop6</strain>
    </source>
</reference>
<dbReference type="EMBL" id="CP054140">
    <property type="protein sequence ID" value="QQG65486.1"/>
    <property type="molecule type" value="Genomic_DNA"/>
</dbReference>
<evidence type="ECO:0000313" key="3">
    <source>
        <dbReference type="Proteomes" id="UP000596092"/>
    </source>
</evidence>
<dbReference type="InterPro" id="IPR036514">
    <property type="entry name" value="SGNH_hydro_sf"/>
</dbReference>
<sequence>MIKLLMLGDSLVEWGNWPKHLPDVFVINRGLAGEMTEELAARLVDEMEDCPDPDAVLVQSGTNNLLMGYMFVPAIFSTMMQRMRLFYPEVPLILCSLMPMPAVPSHEIEQINRELHQVADSINECTFLDLVQPFHEQCLPITHPGFLADQVHLSTRGYQVWGRSIALCLDQLFPDRG</sequence>
<dbReference type="Gene3D" id="3.40.50.1110">
    <property type="entry name" value="SGNH hydrolase"/>
    <property type="match status" value="1"/>
</dbReference>
<dbReference type="RefSeq" id="WP_199264308.1">
    <property type="nucleotide sequence ID" value="NZ_CP054140.1"/>
</dbReference>
<dbReference type="KEGG" id="dog:HP555_06200"/>
<dbReference type="InterPro" id="IPR051532">
    <property type="entry name" value="Ester_Hydrolysis_Enzymes"/>
</dbReference>
<dbReference type="Pfam" id="PF13472">
    <property type="entry name" value="Lipase_GDSL_2"/>
    <property type="match status" value="1"/>
</dbReference>
<dbReference type="GO" id="GO:0004622">
    <property type="term" value="F:phosphatidylcholine lysophospholipase activity"/>
    <property type="evidence" value="ECO:0007669"/>
    <property type="project" value="TreeGrafter"/>
</dbReference>
<organism evidence="2 3">
    <name type="scientific">Desulfobulbus oligotrophicus</name>
    <dbReference type="NCBI Taxonomy" id="1909699"/>
    <lineage>
        <taxon>Bacteria</taxon>
        <taxon>Pseudomonadati</taxon>
        <taxon>Thermodesulfobacteriota</taxon>
        <taxon>Desulfobulbia</taxon>
        <taxon>Desulfobulbales</taxon>
        <taxon>Desulfobulbaceae</taxon>
        <taxon>Desulfobulbus</taxon>
    </lineage>
</organism>
<accession>A0A7T5VCX3</accession>
<dbReference type="Proteomes" id="UP000596092">
    <property type="component" value="Chromosome"/>
</dbReference>
<gene>
    <name evidence="2" type="ORF">HP555_06200</name>
</gene>
<dbReference type="PANTHER" id="PTHR30383">
    <property type="entry name" value="THIOESTERASE 1/PROTEASE 1/LYSOPHOSPHOLIPASE L1"/>
    <property type="match status" value="1"/>
</dbReference>
<feature type="domain" description="SGNH hydrolase-type esterase" evidence="1">
    <location>
        <begin position="7"/>
        <end position="160"/>
    </location>
</feature>